<dbReference type="EMBL" id="FOGV01000001">
    <property type="protein sequence ID" value="SER45099.1"/>
    <property type="molecule type" value="Genomic_DNA"/>
</dbReference>
<organism evidence="3 4">
    <name type="scientific">Salisediminibacterium halotolerans</name>
    <dbReference type="NCBI Taxonomy" id="517425"/>
    <lineage>
        <taxon>Bacteria</taxon>
        <taxon>Bacillati</taxon>
        <taxon>Bacillota</taxon>
        <taxon>Bacilli</taxon>
        <taxon>Bacillales</taxon>
        <taxon>Bacillaceae</taxon>
        <taxon>Salisediminibacterium</taxon>
    </lineage>
</organism>
<dbReference type="PROSITE" id="PS00061">
    <property type="entry name" value="ADH_SHORT"/>
    <property type="match status" value="1"/>
</dbReference>
<dbReference type="PRINTS" id="PR00080">
    <property type="entry name" value="SDRFAMILY"/>
</dbReference>
<sequence>MYKFRLISGKKGMIILSLTQRHTVVTGGAHGIGAAVAKAFAAAGDKVTILDISNAGRSTAERIDGGSGLCGFQQVDIADPGAVQQCFHHLADQEKQVDVLINNAGLSSFSPLETTSVDDWDRIMNTNVRGTFICIQQAAKLMPSGSSIVNIASTRGLMSEAGNEAYAASKGALLALTHAAANSLTEKNIRVNAVSPGWIHTGNEEELRQIDHAQHLSGRVGEPQDVARACLFLSQKENDFINGENIVIDGGMTKKMIYEH</sequence>
<keyword evidence="4" id="KW-1185">Reference proteome</keyword>
<dbReference type="PANTHER" id="PTHR24321">
    <property type="entry name" value="DEHYDROGENASES, SHORT CHAIN"/>
    <property type="match status" value="1"/>
</dbReference>
<evidence type="ECO:0000313" key="4">
    <source>
        <dbReference type="Proteomes" id="UP000199318"/>
    </source>
</evidence>
<protein>
    <recommendedName>
        <fullName evidence="5">NAD(P)-dependent dehydrogenase, short-chain alcohol dehydrogenase family</fullName>
    </recommendedName>
</protein>
<accession>A0A1H9PBC0</accession>
<gene>
    <name evidence="3" type="ORF">SAMN05444126_101138</name>
</gene>
<evidence type="ECO:0000313" key="3">
    <source>
        <dbReference type="EMBL" id="SER45099.1"/>
    </source>
</evidence>
<dbReference type="Proteomes" id="UP000199318">
    <property type="component" value="Unassembled WGS sequence"/>
</dbReference>
<comment type="caution">
    <text evidence="3">The sequence shown here is derived from an EMBL/GenBank/DDBJ whole genome shotgun (WGS) entry which is preliminary data.</text>
</comment>
<evidence type="ECO:0000256" key="2">
    <source>
        <dbReference type="ARBA" id="ARBA00023002"/>
    </source>
</evidence>
<dbReference type="STRING" id="1464123.SAMN05444126_101138"/>
<dbReference type="InterPro" id="IPR002347">
    <property type="entry name" value="SDR_fam"/>
</dbReference>
<dbReference type="Gene3D" id="3.40.50.720">
    <property type="entry name" value="NAD(P)-binding Rossmann-like Domain"/>
    <property type="match status" value="1"/>
</dbReference>
<dbReference type="GO" id="GO:0008206">
    <property type="term" value="P:bile acid metabolic process"/>
    <property type="evidence" value="ECO:0007669"/>
    <property type="project" value="UniProtKB-ARBA"/>
</dbReference>
<keyword evidence="2" id="KW-0560">Oxidoreductase</keyword>
<dbReference type="InterPro" id="IPR036291">
    <property type="entry name" value="NAD(P)-bd_dom_sf"/>
</dbReference>
<dbReference type="FunFam" id="3.40.50.720:FF:000084">
    <property type="entry name" value="Short-chain dehydrogenase reductase"/>
    <property type="match status" value="1"/>
</dbReference>
<proteinExistence type="inferred from homology"/>
<name>A0A1H9PBC0_9BACI</name>
<evidence type="ECO:0000256" key="1">
    <source>
        <dbReference type="ARBA" id="ARBA00006484"/>
    </source>
</evidence>
<dbReference type="AlphaFoldDB" id="A0A1H9PBC0"/>
<evidence type="ECO:0008006" key="5">
    <source>
        <dbReference type="Google" id="ProtNLM"/>
    </source>
</evidence>
<dbReference type="PRINTS" id="PR00081">
    <property type="entry name" value="GDHRDH"/>
</dbReference>
<dbReference type="InterPro" id="IPR020904">
    <property type="entry name" value="Sc_DH/Rdtase_CS"/>
</dbReference>
<reference evidence="4" key="1">
    <citation type="submission" date="2016-10" db="EMBL/GenBank/DDBJ databases">
        <authorList>
            <person name="de Groot N.N."/>
        </authorList>
    </citation>
    <scope>NUCLEOTIDE SEQUENCE [LARGE SCALE GENOMIC DNA]</scope>
    <source>
        <strain evidence="4">10nlg</strain>
    </source>
</reference>
<dbReference type="Pfam" id="PF13561">
    <property type="entry name" value="adh_short_C2"/>
    <property type="match status" value="1"/>
</dbReference>
<dbReference type="PANTHER" id="PTHR24321:SF8">
    <property type="entry name" value="ESTRADIOL 17-BETA-DEHYDROGENASE 8-RELATED"/>
    <property type="match status" value="1"/>
</dbReference>
<dbReference type="GO" id="GO:0016491">
    <property type="term" value="F:oxidoreductase activity"/>
    <property type="evidence" value="ECO:0007669"/>
    <property type="project" value="UniProtKB-KW"/>
</dbReference>
<dbReference type="SUPFAM" id="SSF51735">
    <property type="entry name" value="NAD(P)-binding Rossmann-fold domains"/>
    <property type="match status" value="1"/>
</dbReference>
<comment type="similarity">
    <text evidence="1">Belongs to the short-chain dehydrogenases/reductases (SDR) family.</text>
</comment>